<feature type="compositionally biased region" description="Polar residues" evidence="1">
    <location>
        <begin position="204"/>
        <end position="214"/>
    </location>
</feature>
<feature type="region of interest" description="Disordered" evidence="1">
    <location>
        <begin position="40"/>
        <end position="66"/>
    </location>
</feature>
<evidence type="ECO:0000256" key="1">
    <source>
        <dbReference type="SAM" id="MobiDB-lite"/>
    </source>
</evidence>
<gene>
    <name evidence="2" type="ORF">EHS24_000527</name>
</gene>
<accession>A0A427YAH8</accession>
<dbReference type="GeneID" id="39585070"/>
<name>A0A427YAH8_9TREE</name>
<dbReference type="RefSeq" id="XP_028480212.1">
    <property type="nucleotide sequence ID" value="XM_028616355.1"/>
</dbReference>
<dbReference type="OrthoDB" id="3345971at2759"/>
<proteinExistence type="predicted"/>
<organism evidence="2 3">
    <name type="scientific">Apiotrichum porosum</name>
    <dbReference type="NCBI Taxonomy" id="105984"/>
    <lineage>
        <taxon>Eukaryota</taxon>
        <taxon>Fungi</taxon>
        <taxon>Dikarya</taxon>
        <taxon>Basidiomycota</taxon>
        <taxon>Agaricomycotina</taxon>
        <taxon>Tremellomycetes</taxon>
        <taxon>Trichosporonales</taxon>
        <taxon>Trichosporonaceae</taxon>
        <taxon>Apiotrichum</taxon>
    </lineage>
</organism>
<dbReference type="Proteomes" id="UP000279236">
    <property type="component" value="Unassembled WGS sequence"/>
</dbReference>
<feature type="region of interest" description="Disordered" evidence="1">
    <location>
        <begin position="1"/>
        <end position="26"/>
    </location>
</feature>
<feature type="region of interest" description="Disordered" evidence="1">
    <location>
        <begin position="169"/>
        <end position="225"/>
    </location>
</feature>
<protein>
    <recommendedName>
        <fullName evidence="4">Arrestin-like N-terminal domain-containing protein</fullName>
    </recommendedName>
</protein>
<sequence>MLRLFGGSRSSSRAASPARPHHTKRGVRLQINVPSYGGVFMNNNRTDVQHDDPEASGSSLGPPRLELQDSELSGELEVDVPRGMGRRRCRAIRMTLKNTCRLNMGPARMWEEDVLFERTIEVKGAIILQEGVQRFNFTIVIPYGLAGYDVHPTGRVKLELIAEVEGLGGGPRSVSTHMISPSPSPAPTPRRGRSPERGHGPRSVNASPYTSGASTPVGDGGGVPSMDIATQMTVSWADPVGHSEEEVRWLRGNVVASRGIWLMYNPDPEDGVSTLNERRRGEVPGLGPFEIRFMSDVWTVCALLKSTININFPEPTCTIYYIRIVLTQTTSIRSPRDDPATTEPIRSTIPFVVWEKGVRPPRQLARDSPALWRGTECGGEDTGSLQVTGMGRLPNDETGRPSTLEGVITPIHVKHQLVVEVWYSIAGQDVQGNELPAGNIGGLRMLRVDKPVIVPSCGFIPEVVELPSYDSLKFDTAPCPVCGTPAEQQACRTCPLTSVPHSRHDHDPLVVGNANGVCPRCERRFITDPDDDLGKWADCACGLSLKKLEERMRSVIPDEDLQDDGYGGQVTPPVKIERGRSM</sequence>
<feature type="region of interest" description="Disordered" evidence="1">
    <location>
        <begin position="558"/>
        <end position="582"/>
    </location>
</feature>
<comment type="caution">
    <text evidence="2">The sequence shown here is derived from an EMBL/GenBank/DDBJ whole genome shotgun (WGS) entry which is preliminary data.</text>
</comment>
<reference evidence="2 3" key="1">
    <citation type="submission" date="2018-11" db="EMBL/GenBank/DDBJ databases">
        <title>Genome sequence of Apiotrichum porosum DSM 27194.</title>
        <authorList>
            <person name="Aliyu H."/>
            <person name="Gorte O."/>
            <person name="Ochsenreither K."/>
        </authorList>
    </citation>
    <scope>NUCLEOTIDE SEQUENCE [LARGE SCALE GENOMIC DNA]</scope>
    <source>
        <strain evidence="2 3">DSM 27194</strain>
    </source>
</reference>
<evidence type="ECO:0000313" key="2">
    <source>
        <dbReference type="EMBL" id="RSH88004.1"/>
    </source>
</evidence>
<dbReference type="EMBL" id="RSCE01000001">
    <property type="protein sequence ID" value="RSH88004.1"/>
    <property type="molecule type" value="Genomic_DNA"/>
</dbReference>
<keyword evidence="3" id="KW-1185">Reference proteome</keyword>
<evidence type="ECO:0008006" key="4">
    <source>
        <dbReference type="Google" id="ProtNLM"/>
    </source>
</evidence>
<evidence type="ECO:0000313" key="3">
    <source>
        <dbReference type="Proteomes" id="UP000279236"/>
    </source>
</evidence>
<dbReference type="AlphaFoldDB" id="A0A427YAH8"/>
<feature type="compositionally biased region" description="Low complexity" evidence="1">
    <location>
        <begin position="8"/>
        <end position="18"/>
    </location>
</feature>